<accession>A0ABU3R310</accession>
<name>A0ABU3R310_9GAMM</name>
<evidence type="ECO:0000313" key="2">
    <source>
        <dbReference type="EMBL" id="MDU0113810.1"/>
    </source>
</evidence>
<dbReference type="InterPro" id="IPR013435">
    <property type="entry name" value="Mobile_mystery_prot_A"/>
</dbReference>
<dbReference type="InterPro" id="IPR010982">
    <property type="entry name" value="Lambda_DNA-bd_dom_sf"/>
</dbReference>
<evidence type="ECO:0000259" key="1">
    <source>
        <dbReference type="PROSITE" id="PS50943"/>
    </source>
</evidence>
<reference evidence="2 3" key="1">
    <citation type="submission" date="2023-10" db="EMBL/GenBank/DDBJ databases">
        <title>Psychrosphaera aquimaarina strain SW33 isolated from seawater.</title>
        <authorList>
            <person name="Bayburt H."/>
            <person name="Kim J.M."/>
            <person name="Choi B.J."/>
            <person name="Jeon C.O."/>
        </authorList>
    </citation>
    <scope>NUCLEOTIDE SEQUENCE [LARGE SCALE GENOMIC DNA]</scope>
    <source>
        <strain evidence="2 3">KCTC 52743</strain>
    </source>
</reference>
<dbReference type="Pfam" id="PF01381">
    <property type="entry name" value="HTH_3"/>
    <property type="match status" value="1"/>
</dbReference>
<dbReference type="RefSeq" id="WP_315947415.1">
    <property type="nucleotide sequence ID" value="NZ_JAWCUA010000010.1"/>
</dbReference>
<sequence length="164" mass="18624">MAFNRSNPKSTVKKTVMFQYKSIANSVVGSRLFKTPKEGWVRTIRTALGMSGAQLGKKMWVSRNRISVLERKEAQGEITLNQLQALAEQLNCDLTYALIPKKKIEDMIDDRATEIAYKNLETNSQNMFLEAQAIDENAQNRLLNQIKEEVIESGGRALWSNTKE</sequence>
<dbReference type="Gene3D" id="1.10.260.40">
    <property type="entry name" value="lambda repressor-like DNA-binding domains"/>
    <property type="match status" value="1"/>
</dbReference>
<dbReference type="SMART" id="SM00530">
    <property type="entry name" value="HTH_XRE"/>
    <property type="match status" value="1"/>
</dbReference>
<dbReference type="PROSITE" id="PS50943">
    <property type="entry name" value="HTH_CROC1"/>
    <property type="match status" value="1"/>
</dbReference>
<dbReference type="Proteomes" id="UP001257914">
    <property type="component" value="Unassembled WGS sequence"/>
</dbReference>
<dbReference type="InterPro" id="IPR001387">
    <property type="entry name" value="Cro/C1-type_HTH"/>
</dbReference>
<proteinExistence type="predicted"/>
<protein>
    <submittedName>
        <fullName evidence="2">Mobile mystery protein A</fullName>
    </submittedName>
</protein>
<dbReference type="NCBIfam" id="TIGR02612">
    <property type="entry name" value="mob_myst_A"/>
    <property type="match status" value="1"/>
</dbReference>
<keyword evidence="3" id="KW-1185">Reference proteome</keyword>
<feature type="domain" description="HTH cro/C1-type" evidence="1">
    <location>
        <begin position="41"/>
        <end position="97"/>
    </location>
</feature>
<comment type="caution">
    <text evidence="2">The sequence shown here is derived from an EMBL/GenBank/DDBJ whole genome shotgun (WGS) entry which is preliminary data.</text>
</comment>
<dbReference type="EMBL" id="JAWCUA010000010">
    <property type="protein sequence ID" value="MDU0113810.1"/>
    <property type="molecule type" value="Genomic_DNA"/>
</dbReference>
<evidence type="ECO:0000313" key="3">
    <source>
        <dbReference type="Proteomes" id="UP001257914"/>
    </source>
</evidence>
<organism evidence="2 3">
    <name type="scientific">Psychrosphaera aquimarina</name>
    <dbReference type="NCBI Taxonomy" id="2044854"/>
    <lineage>
        <taxon>Bacteria</taxon>
        <taxon>Pseudomonadati</taxon>
        <taxon>Pseudomonadota</taxon>
        <taxon>Gammaproteobacteria</taxon>
        <taxon>Alteromonadales</taxon>
        <taxon>Pseudoalteromonadaceae</taxon>
        <taxon>Psychrosphaera</taxon>
    </lineage>
</organism>
<dbReference type="CDD" id="cd00093">
    <property type="entry name" value="HTH_XRE"/>
    <property type="match status" value="1"/>
</dbReference>
<gene>
    <name evidence="2" type="ORF">RT723_12545</name>
</gene>
<dbReference type="SUPFAM" id="SSF47413">
    <property type="entry name" value="lambda repressor-like DNA-binding domains"/>
    <property type="match status" value="1"/>
</dbReference>